<dbReference type="RefSeq" id="WP_150257690.1">
    <property type="nucleotide sequence ID" value="NZ_CP029189.1"/>
</dbReference>
<keyword evidence="3" id="KW-0812">Transmembrane</keyword>
<dbReference type="Gene3D" id="3.40.630.190">
    <property type="entry name" value="LCP protein"/>
    <property type="match status" value="1"/>
</dbReference>
<feature type="compositionally biased region" description="Gly residues" evidence="2">
    <location>
        <begin position="7"/>
        <end position="18"/>
    </location>
</feature>
<evidence type="ECO:0000256" key="1">
    <source>
        <dbReference type="ARBA" id="ARBA00006068"/>
    </source>
</evidence>
<dbReference type="OrthoDB" id="9782542at2"/>
<organism evidence="5 6">
    <name type="scientific">Streptomyces venezuelae</name>
    <dbReference type="NCBI Taxonomy" id="54571"/>
    <lineage>
        <taxon>Bacteria</taxon>
        <taxon>Bacillati</taxon>
        <taxon>Actinomycetota</taxon>
        <taxon>Actinomycetes</taxon>
        <taxon>Kitasatosporales</taxon>
        <taxon>Streptomycetaceae</taxon>
        <taxon>Streptomyces</taxon>
    </lineage>
</organism>
<gene>
    <name evidence="5" type="ORF">DEJ51_12705</name>
</gene>
<accession>A0A5P2DIQ2</accession>
<reference evidence="5 6" key="1">
    <citation type="submission" date="2018-05" db="EMBL/GenBank/DDBJ databases">
        <title>Streptomyces venezuelae.</title>
        <authorList>
            <person name="Kim W."/>
            <person name="Lee N."/>
            <person name="Cho B.-K."/>
        </authorList>
    </citation>
    <scope>NUCLEOTIDE SEQUENCE [LARGE SCALE GENOMIC DNA]</scope>
    <source>
        <strain evidence="5 6">ATCC 21018</strain>
    </source>
</reference>
<proteinExistence type="inferred from homology"/>
<dbReference type="Proteomes" id="UP000324101">
    <property type="component" value="Chromosome"/>
</dbReference>
<evidence type="ECO:0000259" key="4">
    <source>
        <dbReference type="Pfam" id="PF03816"/>
    </source>
</evidence>
<name>A0A5P2DIQ2_STRVZ</name>
<keyword evidence="3" id="KW-1133">Transmembrane helix</keyword>
<evidence type="ECO:0000313" key="6">
    <source>
        <dbReference type="Proteomes" id="UP000324101"/>
    </source>
</evidence>
<dbReference type="NCBIfam" id="TIGR00350">
    <property type="entry name" value="lytR_cpsA_psr"/>
    <property type="match status" value="1"/>
</dbReference>
<feature type="region of interest" description="Disordered" evidence="2">
    <location>
        <begin position="1"/>
        <end position="25"/>
    </location>
</feature>
<protein>
    <submittedName>
        <fullName evidence="5">LytR family transcriptional regulator</fullName>
    </submittedName>
</protein>
<evidence type="ECO:0000256" key="2">
    <source>
        <dbReference type="SAM" id="MobiDB-lite"/>
    </source>
</evidence>
<keyword evidence="3" id="KW-0472">Membrane</keyword>
<evidence type="ECO:0000256" key="3">
    <source>
        <dbReference type="SAM" id="Phobius"/>
    </source>
</evidence>
<feature type="region of interest" description="Disordered" evidence="2">
    <location>
        <begin position="351"/>
        <end position="408"/>
    </location>
</feature>
<feature type="compositionally biased region" description="Polar residues" evidence="2">
    <location>
        <begin position="397"/>
        <end position="408"/>
    </location>
</feature>
<dbReference type="PANTHER" id="PTHR33392:SF6">
    <property type="entry name" value="POLYISOPRENYL-TEICHOIC ACID--PEPTIDOGLYCAN TEICHOIC ACID TRANSFERASE TAGU"/>
    <property type="match status" value="1"/>
</dbReference>
<comment type="similarity">
    <text evidence="1">Belongs to the LytR/CpsA/Psr (LCP) family.</text>
</comment>
<feature type="domain" description="Cell envelope-related transcriptional attenuator" evidence="4">
    <location>
        <begin position="112"/>
        <end position="267"/>
    </location>
</feature>
<dbReference type="InterPro" id="IPR050922">
    <property type="entry name" value="LytR/CpsA/Psr_CW_biosynth"/>
</dbReference>
<sequence>MTDSAGIPGGTGAAGGAGRPPRTRGRRRRLLRWTGLGAVFLVLAGTATGWWLYNKLDGNITEDTSAAAELRRYERERPAHLATGAQNILLIGSDSRSGRDNARYGQDGGTQRSDTTILLHLPQDRRSATAVSIPRDLMTDIPSCRQVDGSRTAERFAQFNWAFQWGGAACTIRTVERLTGIRVDHHMVVDFGGFKKMVNAIGGVEVCLKEPVNDAEAKLRLAAGRQTLRGEQALGYVRARHSLGNGSDTERMDRQQQFLGSLVKKVQSNGVLLNPARLYPLLDAATSSVTTDPGLASLRGLYELVRGMRDIPTDQVKFLTVPRRPYAPDPNRDELVEPDAQRLFQQLRTDKPVTVAPPEPSPSAAAAEGGGTGTEGGSDPDSTEEGTVTPQAPVPTFTGTTAGNADCR</sequence>
<dbReference type="PANTHER" id="PTHR33392">
    <property type="entry name" value="POLYISOPRENYL-TEICHOIC ACID--PEPTIDOGLYCAN TEICHOIC ACID TRANSFERASE TAGU"/>
    <property type="match status" value="1"/>
</dbReference>
<dbReference type="AlphaFoldDB" id="A0A5P2DIQ2"/>
<dbReference type="EMBL" id="CP029189">
    <property type="protein sequence ID" value="QES54962.1"/>
    <property type="molecule type" value="Genomic_DNA"/>
</dbReference>
<dbReference type="InterPro" id="IPR004474">
    <property type="entry name" value="LytR_CpsA_psr"/>
</dbReference>
<dbReference type="Pfam" id="PF03816">
    <property type="entry name" value="LytR_cpsA_psr"/>
    <property type="match status" value="1"/>
</dbReference>
<feature type="transmembrane region" description="Helical" evidence="3">
    <location>
        <begin position="30"/>
        <end position="53"/>
    </location>
</feature>
<evidence type="ECO:0000313" key="5">
    <source>
        <dbReference type="EMBL" id="QES54962.1"/>
    </source>
</evidence>